<protein>
    <submittedName>
        <fullName evidence="2">ATP-binding protein</fullName>
    </submittedName>
</protein>
<feature type="domain" description="ATPase" evidence="1">
    <location>
        <begin position="9"/>
        <end position="217"/>
    </location>
</feature>
<dbReference type="SUPFAM" id="SSF52540">
    <property type="entry name" value="P-loop containing nucleoside triphosphate hydrolases"/>
    <property type="match status" value="1"/>
</dbReference>
<keyword evidence="2" id="KW-0547">Nucleotide-binding</keyword>
<evidence type="ECO:0000313" key="3">
    <source>
        <dbReference type="Proteomes" id="UP001501508"/>
    </source>
</evidence>
<dbReference type="InterPro" id="IPR011579">
    <property type="entry name" value="ATPase_dom"/>
</dbReference>
<accession>A0ABP8LW93</accession>
<dbReference type="EMBL" id="BAABEY010000014">
    <property type="protein sequence ID" value="GAA4436130.1"/>
    <property type="molecule type" value="Genomic_DNA"/>
</dbReference>
<dbReference type="PANTHER" id="PTHR34704:SF1">
    <property type="entry name" value="ATPASE"/>
    <property type="match status" value="1"/>
</dbReference>
<dbReference type="RefSeq" id="WP_345027549.1">
    <property type="nucleotide sequence ID" value="NZ_BAABEY010000014.1"/>
</dbReference>
<gene>
    <name evidence="2" type="ORF">GCM10023091_13670</name>
</gene>
<evidence type="ECO:0000259" key="1">
    <source>
        <dbReference type="Pfam" id="PF01637"/>
    </source>
</evidence>
<keyword evidence="2" id="KW-0067">ATP-binding</keyword>
<sequence length="474" mass="54129">MKDTQIAGREAEMAILNEALLSKKAELIAVYGRRRIGKTFLIRTYYQKQLCFELSGSQHAAMDTQLFNFAKALSKRIVSGIPPKTPDSWPEAFSMLSLYLEQLPQKEKKIIFFDELPWLDTMHSGFLSAFDYFWNSWCSRRPDIGVVICGSAASWMINKIIFNKGGLHNRITRQIKLMPFTLAETGEFLRKKQIKLDHYQIVQLYMVMGGVPHYLDQIKQGKSAMQNIDDLCFSPQGMLRQEFDKLYVSLYTNAHVHIAIIRALAGQRKGLTRNEIVAATKLTSGGYLSGVLHELEESGFIASYLPLDKKAKDAVFRLTDEYSLFYLKFIEKTRSSGAGTWALLSSRSTWRSWSGYAFENLCLKHVHKIKMALQIGNVYSEESAWYDKNEGAQVDLVIDRADRCINLCEMKFSESPFTISAKYAKELQHKVMAYKSALKTNKTIFTTLVTTFGLKPNEHSAQYVDSEVTMQDLF</sequence>
<dbReference type="Pfam" id="PF01637">
    <property type="entry name" value="ATPase_2"/>
    <property type="match status" value="1"/>
</dbReference>
<organism evidence="2 3">
    <name type="scientific">Ravibacter arvi</name>
    <dbReference type="NCBI Taxonomy" id="2051041"/>
    <lineage>
        <taxon>Bacteria</taxon>
        <taxon>Pseudomonadati</taxon>
        <taxon>Bacteroidota</taxon>
        <taxon>Cytophagia</taxon>
        <taxon>Cytophagales</taxon>
        <taxon>Spirosomataceae</taxon>
        <taxon>Ravibacter</taxon>
    </lineage>
</organism>
<dbReference type="Gene3D" id="3.40.50.300">
    <property type="entry name" value="P-loop containing nucleotide triphosphate hydrolases"/>
    <property type="match status" value="1"/>
</dbReference>
<name>A0ABP8LW93_9BACT</name>
<dbReference type="PANTHER" id="PTHR34704">
    <property type="entry name" value="ATPASE"/>
    <property type="match status" value="1"/>
</dbReference>
<dbReference type="Proteomes" id="UP001501508">
    <property type="component" value="Unassembled WGS sequence"/>
</dbReference>
<proteinExistence type="predicted"/>
<comment type="caution">
    <text evidence="2">The sequence shown here is derived from an EMBL/GenBank/DDBJ whole genome shotgun (WGS) entry which is preliminary data.</text>
</comment>
<dbReference type="GO" id="GO:0005524">
    <property type="term" value="F:ATP binding"/>
    <property type="evidence" value="ECO:0007669"/>
    <property type="project" value="UniProtKB-KW"/>
</dbReference>
<reference evidence="3" key="1">
    <citation type="journal article" date="2019" name="Int. J. Syst. Evol. Microbiol.">
        <title>The Global Catalogue of Microorganisms (GCM) 10K type strain sequencing project: providing services to taxonomists for standard genome sequencing and annotation.</title>
        <authorList>
            <consortium name="The Broad Institute Genomics Platform"/>
            <consortium name="The Broad Institute Genome Sequencing Center for Infectious Disease"/>
            <person name="Wu L."/>
            <person name="Ma J."/>
        </authorList>
    </citation>
    <scope>NUCLEOTIDE SEQUENCE [LARGE SCALE GENOMIC DNA]</scope>
    <source>
        <strain evidence="3">JCM 31920</strain>
    </source>
</reference>
<evidence type="ECO:0000313" key="2">
    <source>
        <dbReference type="EMBL" id="GAA4436130.1"/>
    </source>
</evidence>
<keyword evidence="3" id="KW-1185">Reference proteome</keyword>
<dbReference type="InterPro" id="IPR027417">
    <property type="entry name" value="P-loop_NTPase"/>
</dbReference>